<name>A0A0A1DFE9_NOCSI</name>
<evidence type="ECO:0000313" key="5">
    <source>
        <dbReference type="EMBL" id="AIY15966.1"/>
    </source>
</evidence>
<dbReference type="AlphaFoldDB" id="A0A0A1DFE9"/>
<dbReference type="SMART" id="SM00347">
    <property type="entry name" value="HTH_MARR"/>
    <property type="match status" value="1"/>
</dbReference>
<dbReference type="PROSITE" id="PS50995">
    <property type="entry name" value="HTH_MARR_2"/>
    <property type="match status" value="1"/>
</dbReference>
<protein>
    <submittedName>
        <fullName evidence="6">MarR family transcriptional regulator</fullName>
    </submittedName>
    <submittedName>
        <fullName evidence="5">Transcriptional regulator, MarR family</fullName>
    </submittedName>
</protein>
<dbReference type="GeneID" id="96607920"/>
<gene>
    <name evidence="6" type="ORF">F9L07_24265</name>
    <name evidence="5" type="ORF">KR76_02890</name>
</gene>
<dbReference type="GO" id="GO:0003700">
    <property type="term" value="F:DNA-binding transcription factor activity"/>
    <property type="evidence" value="ECO:0007669"/>
    <property type="project" value="InterPro"/>
</dbReference>
<dbReference type="STRING" id="2045.KR76_02890"/>
<keyword evidence="2" id="KW-0238">DNA-binding</keyword>
<dbReference type="HOGENOM" id="CLU_083287_7_1_11"/>
<dbReference type="InterPro" id="IPR000835">
    <property type="entry name" value="HTH_MarR-typ"/>
</dbReference>
<feature type="domain" description="HTH marR-type" evidence="4">
    <location>
        <begin position="4"/>
        <end position="138"/>
    </location>
</feature>
<reference evidence="6 8" key="2">
    <citation type="submission" date="2019-09" db="EMBL/GenBank/DDBJ databases">
        <title>Pimelobacter sp. isolated from Paulinella.</title>
        <authorList>
            <person name="Jeong S.E."/>
        </authorList>
    </citation>
    <scope>NUCLEOTIDE SEQUENCE [LARGE SCALE GENOMIC DNA]</scope>
    <source>
        <strain evidence="6 8">Pch-N</strain>
    </source>
</reference>
<keyword evidence="7" id="KW-1185">Reference proteome</keyword>
<dbReference type="SUPFAM" id="SSF46785">
    <property type="entry name" value="Winged helix' DNA-binding domain"/>
    <property type="match status" value="1"/>
</dbReference>
<evidence type="ECO:0000313" key="7">
    <source>
        <dbReference type="Proteomes" id="UP000030300"/>
    </source>
</evidence>
<dbReference type="PANTHER" id="PTHR33164:SF43">
    <property type="entry name" value="HTH-TYPE TRANSCRIPTIONAL REPRESSOR YETL"/>
    <property type="match status" value="1"/>
</dbReference>
<dbReference type="Pfam" id="PF12802">
    <property type="entry name" value="MarR_2"/>
    <property type="match status" value="1"/>
</dbReference>
<evidence type="ECO:0000256" key="3">
    <source>
        <dbReference type="ARBA" id="ARBA00023163"/>
    </source>
</evidence>
<dbReference type="Proteomes" id="UP000030300">
    <property type="component" value="Chromosome"/>
</dbReference>
<proteinExistence type="predicted"/>
<dbReference type="PROSITE" id="PS01117">
    <property type="entry name" value="HTH_MARR_1"/>
    <property type="match status" value="1"/>
</dbReference>
<dbReference type="OrthoDB" id="122135at2"/>
<dbReference type="GO" id="GO:0003677">
    <property type="term" value="F:DNA binding"/>
    <property type="evidence" value="ECO:0007669"/>
    <property type="project" value="UniProtKB-KW"/>
</dbReference>
<keyword evidence="1" id="KW-0805">Transcription regulation</keyword>
<dbReference type="eggNOG" id="COG1846">
    <property type="taxonomic scope" value="Bacteria"/>
</dbReference>
<dbReference type="KEGG" id="psim:KR76_02890"/>
<accession>A0A0A1DFE9</accession>
<evidence type="ECO:0000256" key="1">
    <source>
        <dbReference type="ARBA" id="ARBA00023015"/>
    </source>
</evidence>
<dbReference type="GO" id="GO:0006950">
    <property type="term" value="P:response to stress"/>
    <property type="evidence" value="ECO:0007669"/>
    <property type="project" value="TreeGrafter"/>
</dbReference>
<keyword evidence="3" id="KW-0804">Transcription</keyword>
<dbReference type="InterPro" id="IPR023187">
    <property type="entry name" value="Tscrpt_reg_MarR-type_CS"/>
</dbReference>
<dbReference type="InterPro" id="IPR036390">
    <property type="entry name" value="WH_DNA-bd_sf"/>
</dbReference>
<sequence length="152" mass="16125">MGAEPNLGMQFAFAFRALADRHAEVLAELLGEELKPAHAYLLRAVAGAPTSIGGLAELLQVTKQAASQMVDQLEGRGLVARAVNAADRRARDVTATARGREVLTLADRAWRTVEDEVAARVGPRRYDALTEALATYLAAAPPAPGGGVRPVW</sequence>
<organism evidence="5 7">
    <name type="scientific">Nocardioides simplex</name>
    <name type="common">Arthrobacter simplex</name>
    <dbReference type="NCBI Taxonomy" id="2045"/>
    <lineage>
        <taxon>Bacteria</taxon>
        <taxon>Bacillati</taxon>
        <taxon>Actinomycetota</taxon>
        <taxon>Actinomycetes</taxon>
        <taxon>Propionibacteriales</taxon>
        <taxon>Nocardioidaceae</taxon>
        <taxon>Pimelobacter</taxon>
    </lineage>
</organism>
<evidence type="ECO:0000313" key="8">
    <source>
        <dbReference type="Proteomes" id="UP000449906"/>
    </source>
</evidence>
<evidence type="ECO:0000259" key="4">
    <source>
        <dbReference type="PROSITE" id="PS50995"/>
    </source>
</evidence>
<evidence type="ECO:0000256" key="2">
    <source>
        <dbReference type="ARBA" id="ARBA00023125"/>
    </source>
</evidence>
<dbReference type="EMBL" id="CP009896">
    <property type="protein sequence ID" value="AIY15966.1"/>
    <property type="molecule type" value="Genomic_DNA"/>
</dbReference>
<dbReference type="RefSeq" id="WP_038676490.1">
    <property type="nucleotide sequence ID" value="NZ_BJMC01000005.1"/>
</dbReference>
<dbReference type="Proteomes" id="UP000449906">
    <property type="component" value="Unassembled WGS sequence"/>
</dbReference>
<evidence type="ECO:0000313" key="6">
    <source>
        <dbReference type="EMBL" id="KAB2807809.1"/>
    </source>
</evidence>
<dbReference type="InterPro" id="IPR036388">
    <property type="entry name" value="WH-like_DNA-bd_sf"/>
</dbReference>
<dbReference type="InterPro" id="IPR039422">
    <property type="entry name" value="MarR/SlyA-like"/>
</dbReference>
<dbReference type="Gene3D" id="1.10.10.10">
    <property type="entry name" value="Winged helix-like DNA-binding domain superfamily/Winged helix DNA-binding domain"/>
    <property type="match status" value="1"/>
</dbReference>
<dbReference type="PANTHER" id="PTHR33164">
    <property type="entry name" value="TRANSCRIPTIONAL REGULATOR, MARR FAMILY"/>
    <property type="match status" value="1"/>
</dbReference>
<reference evidence="5 7" key="1">
    <citation type="journal article" date="2015" name="Genome Announc.">
        <title>Complete Genome Sequence of Steroid-Transforming Nocardioides simplex VKM Ac-2033D.</title>
        <authorList>
            <person name="Shtratnikova V.Y."/>
            <person name="Schelkunov M.I."/>
            <person name="Pekov Y.A."/>
            <person name="Fokina V.V."/>
            <person name="Logacheva M.D."/>
            <person name="Sokolov S.L."/>
            <person name="Bragin E.Y."/>
            <person name="Ashapkin V.V."/>
            <person name="Donova M.V."/>
        </authorList>
    </citation>
    <scope>NUCLEOTIDE SEQUENCE [LARGE SCALE GENOMIC DNA]</scope>
    <source>
        <strain evidence="5 7">VKM Ac-2033D</strain>
    </source>
</reference>
<dbReference type="EMBL" id="WBVM01000004">
    <property type="protein sequence ID" value="KAB2807809.1"/>
    <property type="molecule type" value="Genomic_DNA"/>
</dbReference>